<feature type="transmembrane region" description="Helical" evidence="1">
    <location>
        <begin position="36"/>
        <end position="53"/>
    </location>
</feature>
<keyword evidence="1" id="KW-0472">Membrane</keyword>
<sequence>MLNFWYSERCSRQIKLIVCIATCVMIFMAAQVQQLGAIFIGLSLVIGIATHLLRGVQLKIAQDNPYREGFSRLVIFMPLIALICLLGYLPAQDKIALALQCIGFSGIGLFLVSIHAQREKRV</sequence>
<evidence type="ECO:0000313" key="3">
    <source>
        <dbReference type="Proteomes" id="UP001162261"/>
    </source>
</evidence>
<dbReference type="EMBL" id="JAOCLH010000005">
    <property type="protein sequence ID" value="MDH2171600.1"/>
    <property type="molecule type" value="Genomic_DNA"/>
</dbReference>
<name>A0AA42XDU7_ACIJO</name>
<keyword evidence="1" id="KW-0812">Transmembrane</keyword>
<gene>
    <name evidence="2" type="ORF">N5J46_04015</name>
</gene>
<feature type="transmembrane region" description="Helical" evidence="1">
    <location>
        <begin position="97"/>
        <end position="116"/>
    </location>
</feature>
<evidence type="ECO:0000313" key="2">
    <source>
        <dbReference type="EMBL" id="MDH2171600.1"/>
    </source>
</evidence>
<dbReference type="RefSeq" id="WP_151835538.1">
    <property type="nucleotide sequence ID" value="NZ_BKWH01000001.1"/>
</dbReference>
<reference evidence="2" key="1">
    <citation type="submission" date="2022-09" db="EMBL/GenBank/DDBJ databases">
        <title>Intensive care unit water sources are persistently colonized with multi-drug resistant bacteria and are the site of extensive horizontal gene transfer of antibiotic resistance genes.</title>
        <authorList>
            <person name="Diorio-Toth L."/>
        </authorList>
    </citation>
    <scope>NUCLEOTIDE SEQUENCE</scope>
    <source>
        <strain evidence="2">GD03649</strain>
    </source>
</reference>
<evidence type="ECO:0000256" key="1">
    <source>
        <dbReference type="SAM" id="Phobius"/>
    </source>
</evidence>
<organism evidence="2 3">
    <name type="scientific">Acinetobacter johnsonii</name>
    <dbReference type="NCBI Taxonomy" id="40214"/>
    <lineage>
        <taxon>Bacteria</taxon>
        <taxon>Pseudomonadati</taxon>
        <taxon>Pseudomonadota</taxon>
        <taxon>Gammaproteobacteria</taxon>
        <taxon>Moraxellales</taxon>
        <taxon>Moraxellaceae</taxon>
        <taxon>Acinetobacter</taxon>
    </lineage>
</organism>
<comment type="caution">
    <text evidence="2">The sequence shown here is derived from an EMBL/GenBank/DDBJ whole genome shotgun (WGS) entry which is preliminary data.</text>
</comment>
<accession>A0AA42XDU7</accession>
<feature type="transmembrane region" description="Helical" evidence="1">
    <location>
        <begin position="12"/>
        <end position="30"/>
    </location>
</feature>
<keyword evidence="1" id="KW-1133">Transmembrane helix</keyword>
<protein>
    <submittedName>
        <fullName evidence="2">Uncharacterized protein</fullName>
    </submittedName>
</protein>
<feature type="transmembrane region" description="Helical" evidence="1">
    <location>
        <begin position="73"/>
        <end position="91"/>
    </location>
</feature>
<dbReference type="AlphaFoldDB" id="A0AA42XDU7"/>
<dbReference type="Proteomes" id="UP001162261">
    <property type="component" value="Unassembled WGS sequence"/>
</dbReference>
<proteinExistence type="predicted"/>